<keyword evidence="1" id="KW-0677">Repeat</keyword>
<feature type="domain" description="Teneurin-like YD-shell" evidence="3">
    <location>
        <begin position="864"/>
        <end position="1127"/>
    </location>
</feature>
<keyword evidence="5" id="KW-1185">Reference proteome</keyword>
<proteinExistence type="predicted"/>
<name>A0ABT2EJJ2_9BACT</name>
<protein>
    <submittedName>
        <fullName evidence="4">RHS repeat-associated protein</fullName>
    </submittedName>
</protein>
<dbReference type="NCBIfam" id="TIGR01643">
    <property type="entry name" value="YD_repeat_2x"/>
    <property type="match status" value="8"/>
</dbReference>
<evidence type="ECO:0000313" key="4">
    <source>
        <dbReference type="EMBL" id="MCS3918015.1"/>
    </source>
</evidence>
<feature type="domain" description="Teneurin-like YD-shell" evidence="3">
    <location>
        <begin position="348"/>
        <end position="526"/>
    </location>
</feature>
<comment type="caution">
    <text evidence="4">The sequence shown here is derived from an EMBL/GenBank/DDBJ whole genome shotgun (WGS) entry which is preliminary data.</text>
</comment>
<dbReference type="InterPro" id="IPR022385">
    <property type="entry name" value="Rhs_assc_core"/>
</dbReference>
<sequence length="1282" mass="144079">MMVCFVSLLLPPSPVRAEVRERERDYRYLTEIEMERIKGADAGGAEPWEAFYPLLSCTSCEQGGVSGGSVNASGITDEGNLLLENTFLNAGGILLPLTLKVYLSSQDTAPYFYGAFQKSLKTNYHQKIDGAASAYNTQGGTTTAVWTDEDGRRVVFTQAADGSWVPQGGHHEKLQPIIESAPGFPPYPIFKGWLLTKKDGTKLRFEYIGGGSGNYQNRLIYIEDQNGNKITISYDPNDVWKILSVTDPNGRSLNFSYPSSGIVQISDWTGRVVTLDSSTNPLTITDSAGNQIKIYTRTLFYTDPDGNPVYPKAVVVDKVVDALGRTTVFSYDEAQDEPPVTGKVNPDNSSVSLTYTTDPSGNLVRVITDEGGNKIRHIYDSQKRLIKVEVENPKGSGNFVTIEERSYDADNNITSLKDGNGNTWTMSYDSKGNLLSVTNPDGTRVFYTYDANNKVTSFTDETGRKWLWQYDSKGNLVAEQDPVQAALGVAVTHQYDSKGRRISTTDAFGKTTQYVYDANDNLIKVIDPLGNTVQFGYDSLGRGTSITDPLGNTTYFSYDANDRITQITYPDGTTRSFTYDCCNKTSETDENGKTTYYEYDNMGRLVKVYLSDDPLKQHPIEQVYTPEGKLAGIKDRNGNWTKFYYDALGRLVKMERTDSSGSVLWSEEYGYDGAGNMVWKKKGDGTVINYQYDSRGRLVLIDYPTGVDTQFVYDAAGRKVQVTDKTGQYDYAYNERGDLVSVTYPAVGTNPRRVVSYQYDAMGRVVKRSFTGYGDTTYLYDDAGRMVSLTTPDGKTFSFTYNGAGALVQENYPNGTVAVYSYDPKGFLVSLQNKKSDGSVISGFSYVLDGAGNRLKVTEAPSGETVDYGYDGIYQLIRETRKDSAGNVILDIGYEYDRNGNRLRMVDYKNGSEVVYSYNALDQMLSAGNISFSYDGNGNVIRKVVNNQETQYIWDYEDKVVKIVYPNGSTNEFETNYEGKRRKKVDSTGVTYFYYDGDNLLAETDASDNLMAVYEWGVRRLVSQLRNSVRYYYHFDGLGSVVQMTDGNQNVVASYKYDAWGNDLTDPQSQVTNPFRYVGGLGYYSDKDSRLKLLGVRYYDSQIGRFWSLDPIKDTLNWYGYVNNNPIIRVDPSGLYFEIVADALCIIYDIYQICENPRDIGKWGESVIDVILLIIPILPSAITKIDDAVKVPMHLHHVWPKYLNPPPEFKNITVKIPRELHQKLHGIFDRLYKDWRRQNPNRKPISKEQLCAAMKNVCREATKEKPEWRKYCQEILNTLGCP</sequence>
<dbReference type="NCBIfam" id="TIGR03696">
    <property type="entry name" value="Rhs_assc_core"/>
    <property type="match status" value="1"/>
</dbReference>
<reference evidence="4 5" key="1">
    <citation type="submission" date="2022-08" db="EMBL/GenBank/DDBJ databases">
        <title>Bacterial and archaeal communities from various locations to study Microbial Dark Matter (Phase II).</title>
        <authorList>
            <person name="Stepanauskas R."/>
        </authorList>
    </citation>
    <scope>NUCLEOTIDE SEQUENCE [LARGE SCALE GENOMIC DNA]</scope>
    <source>
        <strain evidence="4 5">PD1</strain>
    </source>
</reference>
<dbReference type="EMBL" id="JANUCP010000001">
    <property type="protein sequence ID" value="MCS3918015.1"/>
    <property type="molecule type" value="Genomic_DNA"/>
</dbReference>
<dbReference type="Pfam" id="PF25023">
    <property type="entry name" value="TEN_YD-shell"/>
    <property type="match status" value="3"/>
</dbReference>
<dbReference type="InterPro" id="IPR056823">
    <property type="entry name" value="TEN-like_YD-shell"/>
</dbReference>
<dbReference type="PANTHER" id="PTHR32305">
    <property type="match status" value="1"/>
</dbReference>
<dbReference type="Pfam" id="PF05593">
    <property type="entry name" value="RHS_repeat"/>
    <property type="match status" value="1"/>
</dbReference>
<gene>
    <name evidence="4" type="ORF">M2350_000412</name>
</gene>
<feature type="domain" description="Teneurin-like YD-shell" evidence="3">
    <location>
        <begin position="589"/>
        <end position="729"/>
    </location>
</feature>
<dbReference type="InterPro" id="IPR031325">
    <property type="entry name" value="RHS_repeat"/>
</dbReference>
<dbReference type="RefSeq" id="WP_259093116.1">
    <property type="nucleotide sequence ID" value="NZ_CP130454.1"/>
</dbReference>
<evidence type="ECO:0000256" key="1">
    <source>
        <dbReference type="ARBA" id="ARBA00022737"/>
    </source>
</evidence>
<dbReference type="Gene3D" id="2.180.10.10">
    <property type="entry name" value="RHS repeat-associated core"/>
    <property type="match status" value="3"/>
</dbReference>
<organism evidence="4 5">
    <name type="scientific">Candidatus Fervidibacter sacchari</name>
    <dbReference type="NCBI Taxonomy" id="1448929"/>
    <lineage>
        <taxon>Bacteria</taxon>
        <taxon>Candidatus Fervidibacterota</taxon>
        <taxon>Candidatus Fervidibacter</taxon>
    </lineage>
</organism>
<dbReference type="PANTHER" id="PTHR32305:SF17">
    <property type="entry name" value="TRNA NUCLEASE WAPA"/>
    <property type="match status" value="1"/>
</dbReference>
<dbReference type="InterPro" id="IPR006530">
    <property type="entry name" value="YD"/>
</dbReference>
<evidence type="ECO:0000313" key="5">
    <source>
        <dbReference type="Proteomes" id="UP001204798"/>
    </source>
</evidence>
<accession>A0ABT2EJJ2</accession>
<dbReference type="InterPro" id="IPR050708">
    <property type="entry name" value="T6SS_VgrG/RHS"/>
</dbReference>
<evidence type="ECO:0000259" key="3">
    <source>
        <dbReference type="Pfam" id="PF25023"/>
    </source>
</evidence>
<feature type="compositionally biased region" description="Polar residues" evidence="2">
    <location>
        <begin position="346"/>
        <end position="355"/>
    </location>
</feature>
<feature type="region of interest" description="Disordered" evidence="2">
    <location>
        <begin position="335"/>
        <end position="355"/>
    </location>
</feature>
<dbReference type="Proteomes" id="UP001204798">
    <property type="component" value="Unassembled WGS sequence"/>
</dbReference>
<evidence type="ECO:0000256" key="2">
    <source>
        <dbReference type="SAM" id="MobiDB-lite"/>
    </source>
</evidence>